<feature type="transmembrane region" description="Helical" evidence="8">
    <location>
        <begin position="7"/>
        <end position="26"/>
    </location>
</feature>
<dbReference type="PROSITE" id="PS00138">
    <property type="entry name" value="SUBTILASE_SER"/>
    <property type="match status" value="1"/>
</dbReference>
<feature type="active site" description="Charge relay system" evidence="6">
    <location>
        <position position="193"/>
    </location>
</feature>
<dbReference type="EMBL" id="PFAO01000045">
    <property type="protein sequence ID" value="PIT95171.1"/>
    <property type="molecule type" value="Genomic_DNA"/>
</dbReference>
<dbReference type="Gene3D" id="3.40.50.200">
    <property type="entry name" value="Peptidase S8/S53 domain"/>
    <property type="match status" value="1"/>
</dbReference>
<dbReference type="InterPro" id="IPR000209">
    <property type="entry name" value="Peptidase_S8/S53_dom"/>
</dbReference>
<dbReference type="InterPro" id="IPR051048">
    <property type="entry name" value="Peptidase_S8/S53_subtilisin"/>
</dbReference>
<protein>
    <recommendedName>
        <fullName evidence="9">Peptidase S8/S53 domain-containing protein</fullName>
    </recommendedName>
</protein>
<keyword evidence="8" id="KW-0812">Transmembrane</keyword>
<dbReference type="Gene3D" id="2.130.10.130">
    <property type="entry name" value="Integrin alpha, N-terminal"/>
    <property type="match status" value="2"/>
</dbReference>
<dbReference type="PRINTS" id="PR00723">
    <property type="entry name" value="SUBTILISIN"/>
</dbReference>
<accession>A0A2M6WQV5</accession>
<dbReference type="PANTHER" id="PTHR43399:SF4">
    <property type="entry name" value="CELL WALL-ASSOCIATED PROTEASE"/>
    <property type="match status" value="1"/>
</dbReference>
<evidence type="ECO:0000256" key="7">
    <source>
        <dbReference type="RuleBase" id="RU003355"/>
    </source>
</evidence>
<evidence type="ECO:0000256" key="6">
    <source>
        <dbReference type="PROSITE-ProRule" id="PRU01240"/>
    </source>
</evidence>
<dbReference type="Proteomes" id="UP000228964">
    <property type="component" value="Unassembled WGS sequence"/>
</dbReference>
<dbReference type="InterPro" id="IPR022398">
    <property type="entry name" value="Peptidase_S8_His-AS"/>
</dbReference>
<evidence type="ECO:0000313" key="11">
    <source>
        <dbReference type="Proteomes" id="UP000228964"/>
    </source>
</evidence>
<dbReference type="InterPro" id="IPR034204">
    <property type="entry name" value="PfSUB1-like_cat_dom"/>
</dbReference>
<feature type="active site" description="Charge relay system" evidence="6">
    <location>
        <position position="375"/>
    </location>
</feature>
<sequence length="750" mass="80395">MQQKLTSFFVFLAAIIICGIIILLFADKAVFSRQISVNDRITDEIIVKFKDSADTATIKIAQIKDYDKILNYYNNLAEVEYAEANYFYQASIIPSDTLFANQWYLQKIKAVEAWDKVRESPETVIAIIDSGIQINHPDLKSNIWLNSKEIPDNNIDDDRNGFIDDINGWDFVNNTADPEPKFQAGWTEAGILHGTIIAGIAAASGNNAAGIAGVTWRAKIMPLKALDDKGEGSTNTVVKAIDYAIHNGADIINLSFVGLGYSKTLDEAIKRAYDAGIIIVAAGGNEAEQGAGSSLDITPMYPVCHDGPGSANRVIGVAATDTIDQKAPFSSYGFKCIDISAPGMSIFSTIVYQPDYSISGQAFNNYYGGYWSGTSVAVPMVSGALALIKSANPGLNRNQIIKILFDNSDNINRLNPNYLNKLGKGRLNVALAVSQAVNLLNSKTAKLIVAPFSNLPSLIKITDQDGKTEKQFFAYEEKFKGGASITSGDVNGDGLEEIITGARAGGGPHVRIFNTNGELVGQFFAYSENFRGGVNVAAGDIDQDGLAEIITAPSSNAAPEIKIFDYRGKLKRTFLAYDKNFRGGVNLAVGDINSDGMVEIVTGAGAGGGPHVRVFKPSGQVISQFFAYDKQFRGGVKIAIGKITNNLRSDYLEIVTAPGKGGGPHIKIFNSSGILIKHFFAFTANFRGGVNLAAADINNDGFAEIIAGAGPSGAPHVRVFDRKNNIIGSFYAFAETDSGGVNVGIIQINK</sequence>
<proteinExistence type="inferred from homology"/>
<evidence type="ECO:0000256" key="5">
    <source>
        <dbReference type="ARBA" id="ARBA00022825"/>
    </source>
</evidence>
<evidence type="ECO:0000259" key="9">
    <source>
        <dbReference type="Pfam" id="PF00082"/>
    </source>
</evidence>
<reference evidence="11" key="1">
    <citation type="submission" date="2017-09" db="EMBL/GenBank/DDBJ databases">
        <title>Depth-based differentiation of microbial function through sediment-hosted aquifers and enrichment of novel symbionts in the deep terrestrial subsurface.</title>
        <authorList>
            <person name="Probst A.J."/>
            <person name="Ladd B."/>
            <person name="Jarett J.K."/>
            <person name="Geller-Mcgrath D.E."/>
            <person name="Sieber C.M.K."/>
            <person name="Emerson J.B."/>
            <person name="Anantharaman K."/>
            <person name="Thomas B.C."/>
            <person name="Malmstrom R."/>
            <person name="Stieglmeier M."/>
            <person name="Klingl A."/>
            <person name="Woyke T."/>
            <person name="Ryan C.M."/>
            <person name="Banfield J.F."/>
        </authorList>
    </citation>
    <scope>NUCLEOTIDE SEQUENCE [LARGE SCALE GENOMIC DNA]</scope>
</reference>
<feature type="domain" description="Peptidase S8/S53" evidence="9">
    <location>
        <begin position="122"/>
        <end position="416"/>
    </location>
</feature>
<dbReference type="AlphaFoldDB" id="A0A2M6WQV5"/>
<keyword evidence="3" id="KW-0732">Signal</keyword>
<dbReference type="GO" id="GO:0006508">
    <property type="term" value="P:proteolysis"/>
    <property type="evidence" value="ECO:0007669"/>
    <property type="project" value="UniProtKB-KW"/>
</dbReference>
<dbReference type="InterPro" id="IPR023828">
    <property type="entry name" value="Peptidase_S8_Ser-AS"/>
</dbReference>
<keyword evidence="2 6" id="KW-0645">Protease</keyword>
<dbReference type="PROSITE" id="PS00137">
    <property type="entry name" value="SUBTILASE_HIS"/>
    <property type="match status" value="1"/>
</dbReference>
<dbReference type="InterPro" id="IPR015500">
    <property type="entry name" value="Peptidase_S8_subtilisin-rel"/>
</dbReference>
<dbReference type="InterPro" id="IPR023827">
    <property type="entry name" value="Peptidase_S8_Asp-AS"/>
</dbReference>
<keyword evidence="8" id="KW-1133">Transmembrane helix</keyword>
<evidence type="ECO:0000256" key="2">
    <source>
        <dbReference type="ARBA" id="ARBA00022670"/>
    </source>
</evidence>
<gene>
    <name evidence="10" type="ORF">COT96_01900</name>
</gene>
<dbReference type="InterPro" id="IPR028994">
    <property type="entry name" value="Integrin_alpha_N"/>
</dbReference>
<evidence type="ECO:0000256" key="3">
    <source>
        <dbReference type="ARBA" id="ARBA00022729"/>
    </source>
</evidence>
<evidence type="ECO:0000256" key="4">
    <source>
        <dbReference type="ARBA" id="ARBA00022801"/>
    </source>
</evidence>
<dbReference type="InterPro" id="IPR013517">
    <property type="entry name" value="FG-GAP"/>
</dbReference>
<dbReference type="PROSITE" id="PS51892">
    <property type="entry name" value="SUBTILASE"/>
    <property type="match status" value="1"/>
</dbReference>
<evidence type="ECO:0000313" key="10">
    <source>
        <dbReference type="EMBL" id="PIT95171.1"/>
    </source>
</evidence>
<dbReference type="SUPFAM" id="SSF52743">
    <property type="entry name" value="Subtilisin-like"/>
    <property type="match status" value="1"/>
</dbReference>
<comment type="similarity">
    <text evidence="1 6 7">Belongs to the peptidase S8 family.</text>
</comment>
<organism evidence="10 11">
    <name type="scientific">Candidatus Falkowbacteria bacterium CG10_big_fil_rev_8_21_14_0_10_38_22</name>
    <dbReference type="NCBI Taxonomy" id="1974564"/>
    <lineage>
        <taxon>Bacteria</taxon>
        <taxon>Candidatus Falkowiibacteriota</taxon>
    </lineage>
</organism>
<keyword evidence="8" id="KW-0472">Membrane</keyword>
<evidence type="ECO:0000256" key="1">
    <source>
        <dbReference type="ARBA" id="ARBA00011073"/>
    </source>
</evidence>
<name>A0A2M6WQV5_9BACT</name>
<dbReference type="SUPFAM" id="SSF69318">
    <property type="entry name" value="Integrin alpha N-terminal domain"/>
    <property type="match status" value="1"/>
</dbReference>
<dbReference type="InterPro" id="IPR036852">
    <property type="entry name" value="Peptidase_S8/S53_dom_sf"/>
</dbReference>
<keyword evidence="5 6" id="KW-0720">Serine protease</keyword>
<dbReference type="GO" id="GO:0004252">
    <property type="term" value="F:serine-type endopeptidase activity"/>
    <property type="evidence" value="ECO:0007669"/>
    <property type="project" value="UniProtKB-UniRule"/>
</dbReference>
<evidence type="ECO:0000256" key="8">
    <source>
        <dbReference type="SAM" id="Phobius"/>
    </source>
</evidence>
<keyword evidence="4 6" id="KW-0378">Hydrolase</keyword>
<feature type="active site" description="Charge relay system" evidence="6">
    <location>
        <position position="129"/>
    </location>
</feature>
<dbReference type="Pfam" id="PF13517">
    <property type="entry name" value="FG-GAP_3"/>
    <property type="match status" value="1"/>
</dbReference>
<dbReference type="PROSITE" id="PS00136">
    <property type="entry name" value="SUBTILASE_ASP"/>
    <property type="match status" value="1"/>
</dbReference>
<dbReference type="PANTHER" id="PTHR43399">
    <property type="entry name" value="SUBTILISIN-RELATED"/>
    <property type="match status" value="1"/>
</dbReference>
<dbReference type="CDD" id="cd07473">
    <property type="entry name" value="Peptidases_S8_Subtilisin_like"/>
    <property type="match status" value="1"/>
</dbReference>
<dbReference type="Pfam" id="PF00082">
    <property type="entry name" value="Peptidase_S8"/>
    <property type="match status" value="1"/>
</dbReference>
<comment type="caution">
    <text evidence="10">The sequence shown here is derived from an EMBL/GenBank/DDBJ whole genome shotgun (WGS) entry which is preliminary data.</text>
</comment>